<name>A0ABY6HKR3_9ARCH</name>
<keyword evidence="1" id="KW-1133">Transmembrane helix</keyword>
<feature type="transmembrane region" description="Helical" evidence="1">
    <location>
        <begin position="92"/>
        <end position="111"/>
    </location>
</feature>
<organism evidence="2 3">
    <name type="scientific">Candidatus Lokiarchaeum ossiferum</name>
    <dbReference type="NCBI Taxonomy" id="2951803"/>
    <lineage>
        <taxon>Archaea</taxon>
        <taxon>Promethearchaeati</taxon>
        <taxon>Promethearchaeota</taxon>
        <taxon>Promethearchaeia</taxon>
        <taxon>Promethearchaeales</taxon>
        <taxon>Promethearchaeaceae</taxon>
        <taxon>Candidatus Lokiarchaeum</taxon>
    </lineage>
</organism>
<proteinExistence type="predicted"/>
<evidence type="ECO:0000256" key="1">
    <source>
        <dbReference type="SAM" id="Phobius"/>
    </source>
</evidence>
<gene>
    <name evidence="2" type="ORF">NEF87_000383</name>
</gene>
<evidence type="ECO:0008006" key="4">
    <source>
        <dbReference type="Google" id="ProtNLM"/>
    </source>
</evidence>
<evidence type="ECO:0000313" key="3">
    <source>
        <dbReference type="Proteomes" id="UP001208689"/>
    </source>
</evidence>
<protein>
    <recommendedName>
        <fullName evidence="4">DUF2812 domain-containing protein</fullName>
    </recommendedName>
</protein>
<keyword evidence="1" id="KW-0812">Transmembrane</keyword>
<sequence>MNSQKNKYASMLECYQANKLPRGNNGSFFHVKLIRYYKRFAHFHAFDQESAIPIDEFASDPKFQVNLTRGYMEMGFIRNTPDFRTYFQLRNIFWTIFIELLLVSVLTGLWINANLQIWFLFTPLLLFIIYNLLNLFIVIYALLKHKFYRNNKEKNVFD</sequence>
<keyword evidence="1" id="KW-0472">Membrane</keyword>
<accession>A0ABY6HKR3</accession>
<keyword evidence="3" id="KW-1185">Reference proteome</keyword>
<reference evidence="2" key="1">
    <citation type="submission" date="2022-09" db="EMBL/GenBank/DDBJ databases">
        <title>Actin cytoskeleton and complex cell architecture in an #Asgard archaeon.</title>
        <authorList>
            <person name="Ponce Toledo R.I."/>
            <person name="Schleper C."/>
            <person name="Rodrigues Oliveira T."/>
            <person name="Wollweber F."/>
            <person name="Xu J."/>
            <person name="Rittmann S."/>
            <person name="Klingl A."/>
            <person name="Pilhofer M."/>
        </authorList>
    </citation>
    <scope>NUCLEOTIDE SEQUENCE</scope>
    <source>
        <strain evidence="2">B-35</strain>
    </source>
</reference>
<feature type="transmembrane region" description="Helical" evidence="1">
    <location>
        <begin position="117"/>
        <end position="143"/>
    </location>
</feature>
<dbReference type="Proteomes" id="UP001208689">
    <property type="component" value="Chromosome"/>
</dbReference>
<evidence type="ECO:0000313" key="2">
    <source>
        <dbReference type="EMBL" id="UYP44098.1"/>
    </source>
</evidence>
<dbReference type="EMBL" id="CP104013">
    <property type="protein sequence ID" value="UYP44098.1"/>
    <property type="molecule type" value="Genomic_DNA"/>
</dbReference>